<organism evidence="4 5">
    <name type="scientific">Papaver somniferum</name>
    <name type="common">Opium poppy</name>
    <dbReference type="NCBI Taxonomy" id="3469"/>
    <lineage>
        <taxon>Eukaryota</taxon>
        <taxon>Viridiplantae</taxon>
        <taxon>Streptophyta</taxon>
        <taxon>Embryophyta</taxon>
        <taxon>Tracheophyta</taxon>
        <taxon>Spermatophyta</taxon>
        <taxon>Magnoliopsida</taxon>
        <taxon>Ranunculales</taxon>
        <taxon>Papaveraceae</taxon>
        <taxon>Papaveroideae</taxon>
        <taxon>Papaver</taxon>
    </lineage>
</organism>
<sequence>MQMKRGIFLVLVNVPVLTDGNSNDQMKLVSVWCDYKDPLTKESVTTEAIEVKLQRPEMVNEEDMVVSIEVDRQKNRLQAAEAMSNSRAAAERGDLPRAQSILNGCRTRMADTISMYACDGLATDLDLELQEARSRIVNQSMYESKGKGFLLAGVSSHFAQQACYGGAGFSSSAYQTDNMRRMVDKSRASVFPPANDNTHQKRPRASVFPPATDNTHHKRPHASVFPPAS</sequence>
<dbReference type="Gramene" id="RZC51264">
    <property type="protein sequence ID" value="RZC51264"/>
    <property type="gene ID" value="C5167_019711"/>
</dbReference>
<dbReference type="EMBL" id="CM010716">
    <property type="protein sequence ID" value="RZC51264.1"/>
    <property type="molecule type" value="Genomic_DNA"/>
</dbReference>
<dbReference type="OMA" id="LLECHAM"/>
<feature type="signal peptide" evidence="2">
    <location>
        <begin position="1"/>
        <end position="20"/>
    </location>
</feature>
<evidence type="ECO:0000256" key="2">
    <source>
        <dbReference type="SAM" id="SignalP"/>
    </source>
</evidence>
<evidence type="ECO:0000259" key="3">
    <source>
        <dbReference type="Pfam" id="PF14624"/>
    </source>
</evidence>
<proteinExistence type="predicted"/>
<evidence type="ECO:0000256" key="1">
    <source>
        <dbReference type="SAM" id="MobiDB-lite"/>
    </source>
</evidence>
<feature type="chain" id="PRO_5021199412" description="VWA-Hint protein Vwaint domain-containing protein" evidence="2">
    <location>
        <begin position="21"/>
        <end position="229"/>
    </location>
</feature>
<dbReference type="Pfam" id="PF14624">
    <property type="entry name" value="Vwaint"/>
    <property type="match status" value="1"/>
</dbReference>
<reference evidence="4 5" key="1">
    <citation type="journal article" date="2018" name="Science">
        <title>The opium poppy genome and morphinan production.</title>
        <authorList>
            <person name="Guo L."/>
            <person name="Winzer T."/>
            <person name="Yang X."/>
            <person name="Li Y."/>
            <person name="Ning Z."/>
            <person name="He Z."/>
            <person name="Teodor R."/>
            <person name="Lu Y."/>
            <person name="Bowser T.A."/>
            <person name="Graham I.A."/>
            <person name="Ye K."/>
        </authorList>
    </citation>
    <scope>NUCLEOTIDE SEQUENCE [LARGE SCALE GENOMIC DNA]</scope>
    <source>
        <strain evidence="5">cv. HN1</strain>
        <tissue evidence="4">Leaves</tissue>
    </source>
</reference>
<dbReference type="Proteomes" id="UP000316621">
    <property type="component" value="Chromosome 2"/>
</dbReference>
<accession>A0A4Y7IQV9</accession>
<gene>
    <name evidence="4" type="ORF">C5167_019711</name>
</gene>
<evidence type="ECO:0000313" key="5">
    <source>
        <dbReference type="Proteomes" id="UP000316621"/>
    </source>
</evidence>
<dbReference type="AlphaFoldDB" id="A0A4Y7IQV9"/>
<keyword evidence="2" id="KW-0732">Signal</keyword>
<feature type="domain" description="VWA-Hint protein Vwaint" evidence="3">
    <location>
        <begin position="118"/>
        <end position="187"/>
    </location>
</feature>
<protein>
    <recommendedName>
        <fullName evidence="3">VWA-Hint protein Vwaint domain-containing protein</fullName>
    </recommendedName>
</protein>
<feature type="region of interest" description="Disordered" evidence="1">
    <location>
        <begin position="189"/>
        <end position="229"/>
    </location>
</feature>
<name>A0A4Y7IQV9_PAPSO</name>
<dbReference type="InterPro" id="IPR032838">
    <property type="entry name" value="Vwaint_dom"/>
</dbReference>
<evidence type="ECO:0000313" key="4">
    <source>
        <dbReference type="EMBL" id="RZC51264.1"/>
    </source>
</evidence>
<keyword evidence="5" id="KW-1185">Reference proteome</keyword>